<name>A0A6N7IUH1_9FIRM</name>
<dbReference type="OrthoDB" id="9780120at2"/>
<organism evidence="2 3">
    <name type="scientific">Desulfofundulus thermobenzoicus</name>
    <dbReference type="NCBI Taxonomy" id="29376"/>
    <lineage>
        <taxon>Bacteria</taxon>
        <taxon>Bacillati</taxon>
        <taxon>Bacillota</taxon>
        <taxon>Clostridia</taxon>
        <taxon>Eubacteriales</taxon>
        <taxon>Peptococcaceae</taxon>
        <taxon>Desulfofundulus</taxon>
    </lineage>
</organism>
<dbReference type="PANTHER" id="PTHR32329:SF2">
    <property type="entry name" value="BIFUNCTIONAL PROTEIN [INCLUDES 2-HYDROXYACYL-COA DEHYDRATASE (N-TER) AND ITS ACTIVATOR DOMAIN (C_TERM)"/>
    <property type="match status" value="1"/>
</dbReference>
<sequence length="360" mass="40247">MAVRIGIPGSLLYFLYYPTWNTFFRELGAQVISSGKTTREMLDLGVKEALADACVPVKLYFGHVQALARQVDYLFIPRVVCLNKETTYCPKFLGLPDMIRHSLKNVPEIIDTRMDVREGWNALAGAYDRAGRALGAPVRLIRRAFQRAMAAERQFFSLLQEGWQPAEAMQMLEKGIRPGEKPPEGNPVFAVLGYPYIVHDQYISVGLLARLKKMGIGVITVENLPPKVLSRINLHLDKRLFWTLGDLVLRAHHFFLRQKTVDGVIHLTAFGCGPDSLVDKFMEMAAREHPDVPFMSLSVDEHSGEAGLATRLEAFADMVKRKRCTVSAQGNFPPRGRILSQFQNVDGRSGQPGDPAPPSQ</sequence>
<evidence type="ECO:0000259" key="1">
    <source>
        <dbReference type="Pfam" id="PF09989"/>
    </source>
</evidence>
<protein>
    <recommendedName>
        <fullName evidence="1">DUF2229 domain-containing protein</fullName>
    </recommendedName>
</protein>
<feature type="domain" description="DUF2229" evidence="1">
    <location>
        <begin position="4"/>
        <end position="223"/>
    </location>
</feature>
<dbReference type="PANTHER" id="PTHR32329">
    <property type="entry name" value="BIFUNCTIONAL PROTEIN [INCLUDES 2-HYDROXYACYL-COA DEHYDRATASE (N-TER) AND ITS ACTIVATOR DOMAIN (C_TERM)-RELATED"/>
    <property type="match status" value="1"/>
</dbReference>
<dbReference type="InterPro" id="IPR051805">
    <property type="entry name" value="Dehydratase_Activator_Redct"/>
</dbReference>
<reference evidence="2 3" key="1">
    <citation type="submission" date="2019-10" db="EMBL/GenBank/DDBJ databases">
        <title>Comparative genomics of sulfur disproportionating microorganisms.</title>
        <authorList>
            <person name="Ward L.M."/>
            <person name="Bertran E."/>
            <person name="Johnston D."/>
        </authorList>
    </citation>
    <scope>NUCLEOTIDE SEQUENCE [LARGE SCALE GENOMIC DNA]</scope>
    <source>
        <strain evidence="2 3">DSM 14055</strain>
    </source>
</reference>
<gene>
    <name evidence="2" type="ORF">GFC01_15935</name>
</gene>
<dbReference type="Gene3D" id="3.40.50.11900">
    <property type="match status" value="1"/>
</dbReference>
<dbReference type="Proteomes" id="UP000441717">
    <property type="component" value="Unassembled WGS sequence"/>
</dbReference>
<keyword evidence="3" id="KW-1185">Reference proteome</keyword>
<accession>A0A6N7IUH1</accession>
<evidence type="ECO:0000313" key="3">
    <source>
        <dbReference type="Proteomes" id="UP000441717"/>
    </source>
</evidence>
<dbReference type="Pfam" id="PF09989">
    <property type="entry name" value="DUF2229"/>
    <property type="match status" value="1"/>
</dbReference>
<evidence type="ECO:0000313" key="2">
    <source>
        <dbReference type="EMBL" id="MQL53722.1"/>
    </source>
</evidence>
<proteinExistence type="predicted"/>
<dbReference type="AlphaFoldDB" id="A0A6N7IUH1"/>
<comment type="caution">
    <text evidence="2">The sequence shown here is derived from an EMBL/GenBank/DDBJ whole genome shotgun (WGS) entry which is preliminary data.</text>
</comment>
<dbReference type="InterPro" id="IPR018709">
    <property type="entry name" value="CoA_activase_DUF2229"/>
</dbReference>
<dbReference type="EMBL" id="WHYR01000062">
    <property type="protein sequence ID" value="MQL53722.1"/>
    <property type="molecule type" value="Genomic_DNA"/>
</dbReference>